<comment type="similarity">
    <text evidence="1">Belongs to the CSN7/EIF3M family. CSN7 subfamily.</text>
</comment>
<feature type="domain" description="PCI" evidence="2">
    <location>
        <begin position="1"/>
        <end position="130"/>
    </location>
</feature>
<reference evidence="3" key="1">
    <citation type="journal article" date="2010" name="Science">
        <title>Plasticity of animal genome architecture unmasked by rapid evolution of a pelagic tunicate.</title>
        <authorList>
            <person name="Denoeud F."/>
            <person name="Henriet S."/>
            <person name="Mungpakdee S."/>
            <person name="Aury J.M."/>
            <person name="Da Silva C."/>
            <person name="Brinkmann H."/>
            <person name="Mikhaleva J."/>
            <person name="Olsen L.C."/>
            <person name="Jubin C."/>
            <person name="Canestro C."/>
            <person name="Bouquet J.M."/>
            <person name="Danks G."/>
            <person name="Poulain J."/>
            <person name="Campsteijn C."/>
            <person name="Adamski M."/>
            <person name="Cross I."/>
            <person name="Yadetie F."/>
            <person name="Muffato M."/>
            <person name="Louis A."/>
            <person name="Butcher S."/>
            <person name="Tsagkogeorga G."/>
            <person name="Konrad A."/>
            <person name="Singh S."/>
            <person name="Jensen M.F."/>
            <person name="Cong E.H."/>
            <person name="Eikeseth-Otteraa H."/>
            <person name="Noel B."/>
            <person name="Anthouard V."/>
            <person name="Porcel B.M."/>
            <person name="Kachouri-Lafond R."/>
            <person name="Nishino A."/>
            <person name="Ugolini M."/>
            <person name="Chourrout P."/>
            <person name="Nishida H."/>
            <person name="Aasland R."/>
            <person name="Huzurbazar S."/>
            <person name="Westhof E."/>
            <person name="Delsuc F."/>
            <person name="Lehrach H."/>
            <person name="Reinhardt R."/>
            <person name="Weissenbach J."/>
            <person name="Roy S.W."/>
            <person name="Artiguenave F."/>
            <person name="Postlethwait J.H."/>
            <person name="Manak J.R."/>
            <person name="Thompson E.M."/>
            <person name="Jaillon O."/>
            <person name="Du Pasquier L."/>
            <person name="Boudinot P."/>
            <person name="Liberles D.A."/>
            <person name="Volff J.N."/>
            <person name="Philippe H."/>
            <person name="Lenhard B."/>
            <person name="Roest Crollius H."/>
            <person name="Wincker P."/>
            <person name="Chourrout D."/>
        </authorList>
    </citation>
    <scope>NUCLEOTIDE SEQUENCE [LARGE SCALE GENOMIC DNA]</scope>
</reference>
<dbReference type="SMART" id="SM00088">
    <property type="entry name" value="PINT"/>
    <property type="match status" value="1"/>
</dbReference>
<dbReference type="AlphaFoldDB" id="E4Z623"/>
<sequence length="169" mass="19451">SILTEGEYRFDHLREIDAIQALKGTPIYDLLEVFITGDLEGFEKFMEGSDLSEIVLDQEKLDTLQRKMRLLTLVGLCKANPDTTYKAIQDKLDLDEDGVEDLAVRAFQLKLLRGRLDQGNERLSTTYSIQREFTRAQWEDLADKLTVWQNNLENVRLSIEEVQNVELAA</sequence>
<dbReference type="PROSITE" id="PS50250">
    <property type="entry name" value="PCI"/>
    <property type="match status" value="1"/>
</dbReference>
<dbReference type="InterPro" id="IPR040750">
    <property type="entry name" value="eIF3m_C_helix"/>
</dbReference>
<evidence type="ECO:0000313" key="3">
    <source>
        <dbReference type="EMBL" id="CBY43151.1"/>
    </source>
</evidence>
<dbReference type="Pfam" id="PF01399">
    <property type="entry name" value="PCI"/>
    <property type="match status" value="1"/>
</dbReference>
<organism evidence="3">
    <name type="scientific">Oikopleura dioica</name>
    <name type="common">Tunicate</name>
    <dbReference type="NCBI Taxonomy" id="34765"/>
    <lineage>
        <taxon>Eukaryota</taxon>
        <taxon>Metazoa</taxon>
        <taxon>Chordata</taxon>
        <taxon>Tunicata</taxon>
        <taxon>Appendicularia</taxon>
        <taxon>Copelata</taxon>
        <taxon>Oikopleuridae</taxon>
        <taxon>Oikopleura</taxon>
    </lineage>
</organism>
<dbReference type="PANTHER" id="PTHR15350">
    <property type="entry name" value="COP9 SIGNALOSOME COMPLEX SUBUNIT 7/DENDRITIC CELL PROTEIN GA17"/>
    <property type="match status" value="1"/>
</dbReference>
<gene>
    <name evidence="3" type="ORF">GSOID_T00027727001</name>
</gene>
<proteinExistence type="inferred from homology"/>
<accession>E4Z623</accession>
<evidence type="ECO:0000259" key="2">
    <source>
        <dbReference type="PROSITE" id="PS50250"/>
    </source>
</evidence>
<dbReference type="EMBL" id="FN657893">
    <property type="protein sequence ID" value="CBY43151.1"/>
    <property type="molecule type" value="Genomic_DNA"/>
</dbReference>
<dbReference type="Proteomes" id="UP000011014">
    <property type="component" value="Unassembled WGS sequence"/>
</dbReference>
<name>E4Z623_OIKDI</name>
<evidence type="ECO:0000256" key="1">
    <source>
        <dbReference type="ARBA" id="ARBA00008482"/>
    </source>
</evidence>
<protein>
    <recommendedName>
        <fullName evidence="2">PCI domain-containing protein</fullName>
    </recommendedName>
</protein>
<feature type="non-terminal residue" evidence="3">
    <location>
        <position position="1"/>
    </location>
</feature>
<dbReference type="Pfam" id="PF18005">
    <property type="entry name" value="eIF3m_C_helix"/>
    <property type="match status" value="1"/>
</dbReference>
<dbReference type="InterPro" id="IPR045237">
    <property type="entry name" value="COPS7/eIF3m"/>
</dbReference>
<dbReference type="InterPro" id="IPR000717">
    <property type="entry name" value="PCI_dom"/>
</dbReference>